<dbReference type="OrthoDB" id="196624at2"/>
<evidence type="ECO:0000259" key="5">
    <source>
        <dbReference type="PROSITE" id="PS50931"/>
    </source>
</evidence>
<keyword evidence="3" id="KW-0238">DNA-binding</keyword>
<dbReference type="PANTHER" id="PTHR30126:SF91">
    <property type="entry name" value="LYSR FAMILY TRANSCRIPTIONAL REGULATOR"/>
    <property type="match status" value="1"/>
</dbReference>
<comment type="similarity">
    <text evidence="1">Belongs to the LysR transcriptional regulatory family.</text>
</comment>
<name>A0A501WCK9_9GAMM</name>
<evidence type="ECO:0000256" key="1">
    <source>
        <dbReference type="ARBA" id="ARBA00009437"/>
    </source>
</evidence>
<evidence type="ECO:0000256" key="4">
    <source>
        <dbReference type="ARBA" id="ARBA00023163"/>
    </source>
</evidence>
<dbReference type="PROSITE" id="PS50931">
    <property type="entry name" value="HTH_LYSR"/>
    <property type="match status" value="1"/>
</dbReference>
<evidence type="ECO:0000256" key="2">
    <source>
        <dbReference type="ARBA" id="ARBA00023015"/>
    </source>
</evidence>
<dbReference type="InterPro" id="IPR036390">
    <property type="entry name" value="WH_DNA-bd_sf"/>
</dbReference>
<proteinExistence type="inferred from homology"/>
<dbReference type="Gene3D" id="3.40.190.290">
    <property type="match status" value="1"/>
</dbReference>
<reference evidence="6 7" key="1">
    <citation type="submission" date="2019-06" db="EMBL/GenBank/DDBJ databases">
        <title>A novel bacterium of genus Marinomonas, isolated from coastal sand.</title>
        <authorList>
            <person name="Huang H."/>
            <person name="Mo K."/>
            <person name="Hu Y."/>
        </authorList>
    </citation>
    <scope>NUCLEOTIDE SEQUENCE [LARGE SCALE GENOMIC DNA]</scope>
    <source>
        <strain evidence="6 7">HB171799</strain>
    </source>
</reference>
<dbReference type="InterPro" id="IPR000847">
    <property type="entry name" value="LysR_HTH_N"/>
</dbReference>
<dbReference type="CDD" id="cd05466">
    <property type="entry name" value="PBP2_LTTR_substrate"/>
    <property type="match status" value="1"/>
</dbReference>
<evidence type="ECO:0000256" key="3">
    <source>
        <dbReference type="ARBA" id="ARBA00023125"/>
    </source>
</evidence>
<dbReference type="SUPFAM" id="SSF53850">
    <property type="entry name" value="Periplasmic binding protein-like II"/>
    <property type="match status" value="1"/>
</dbReference>
<dbReference type="FunFam" id="1.10.10.10:FF:000001">
    <property type="entry name" value="LysR family transcriptional regulator"/>
    <property type="match status" value="1"/>
</dbReference>
<dbReference type="EMBL" id="VFRR01000079">
    <property type="protein sequence ID" value="TPE44577.1"/>
    <property type="molecule type" value="Genomic_DNA"/>
</dbReference>
<dbReference type="SUPFAM" id="SSF46785">
    <property type="entry name" value="Winged helix' DNA-binding domain"/>
    <property type="match status" value="1"/>
</dbReference>
<dbReference type="GO" id="GO:0000976">
    <property type="term" value="F:transcription cis-regulatory region binding"/>
    <property type="evidence" value="ECO:0007669"/>
    <property type="project" value="TreeGrafter"/>
</dbReference>
<dbReference type="Pfam" id="PF03466">
    <property type="entry name" value="LysR_substrate"/>
    <property type="match status" value="1"/>
</dbReference>
<gene>
    <name evidence="6" type="ORF">FJM67_16850</name>
</gene>
<dbReference type="Pfam" id="PF00126">
    <property type="entry name" value="HTH_1"/>
    <property type="match status" value="1"/>
</dbReference>
<dbReference type="RefSeq" id="WP_140591827.1">
    <property type="nucleotide sequence ID" value="NZ_VFRR01000079.1"/>
</dbReference>
<evidence type="ECO:0000313" key="7">
    <source>
        <dbReference type="Proteomes" id="UP000315901"/>
    </source>
</evidence>
<comment type="caution">
    <text evidence="6">The sequence shown here is derived from an EMBL/GenBank/DDBJ whole genome shotgun (WGS) entry which is preliminary data.</text>
</comment>
<dbReference type="InterPro" id="IPR005119">
    <property type="entry name" value="LysR_subst-bd"/>
</dbReference>
<sequence>MQNIEQIRMLVLSAELGSFSACARRLGKVQSAVSHGINSLEIDLDVVLFDRSSRKPKLTPAGERLYRSAKALLAQSAEFELIAQSINRAEEDCLRIGLDDGLLTPAVQQILADFACQFPYTQLDLVTLPSSDIVPALQQGQLSLGLMLTEVASFKEVDFSYIGQVHMIPMCHIDHPLAKKMAIAETDLYPHRQISQRSFKKVEPALMLSMSPSVWWCSSTLAAISLIEQNIGWGYVPKHLAELSMRNGSLVKINTRFDQKTWAVPVDLVWMRGTAIGPGMQWLQNAFKSAFSSK</sequence>
<dbReference type="AlphaFoldDB" id="A0A501WCK9"/>
<keyword evidence="2" id="KW-0805">Transcription regulation</keyword>
<dbReference type="Proteomes" id="UP000315901">
    <property type="component" value="Unassembled WGS sequence"/>
</dbReference>
<protein>
    <submittedName>
        <fullName evidence="6">LysR family transcriptional regulator</fullName>
    </submittedName>
</protein>
<dbReference type="PANTHER" id="PTHR30126">
    <property type="entry name" value="HTH-TYPE TRANSCRIPTIONAL REGULATOR"/>
    <property type="match status" value="1"/>
</dbReference>
<organism evidence="6 7">
    <name type="scientific">Maribrevibacterium harenarium</name>
    <dbReference type="NCBI Taxonomy" id="2589817"/>
    <lineage>
        <taxon>Bacteria</taxon>
        <taxon>Pseudomonadati</taxon>
        <taxon>Pseudomonadota</taxon>
        <taxon>Gammaproteobacteria</taxon>
        <taxon>Oceanospirillales</taxon>
        <taxon>Oceanospirillaceae</taxon>
        <taxon>Maribrevibacterium</taxon>
    </lineage>
</organism>
<dbReference type="InterPro" id="IPR036388">
    <property type="entry name" value="WH-like_DNA-bd_sf"/>
</dbReference>
<keyword evidence="7" id="KW-1185">Reference proteome</keyword>
<evidence type="ECO:0000313" key="6">
    <source>
        <dbReference type="EMBL" id="TPE44577.1"/>
    </source>
</evidence>
<dbReference type="GO" id="GO:0003700">
    <property type="term" value="F:DNA-binding transcription factor activity"/>
    <property type="evidence" value="ECO:0007669"/>
    <property type="project" value="InterPro"/>
</dbReference>
<feature type="domain" description="HTH lysR-type" evidence="5">
    <location>
        <begin position="1"/>
        <end position="59"/>
    </location>
</feature>
<accession>A0A501WCK9</accession>
<dbReference type="Gene3D" id="1.10.10.10">
    <property type="entry name" value="Winged helix-like DNA-binding domain superfamily/Winged helix DNA-binding domain"/>
    <property type="match status" value="1"/>
</dbReference>
<keyword evidence="4" id="KW-0804">Transcription</keyword>